<accession>A0ABR7AM38</accession>
<evidence type="ECO:0000313" key="3">
    <source>
        <dbReference type="Proteomes" id="UP000597613"/>
    </source>
</evidence>
<dbReference type="Proteomes" id="UP000597613">
    <property type="component" value="Unassembled WGS sequence"/>
</dbReference>
<evidence type="ECO:0000256" key="1">
    <source>
        <dbReference type="SAM" id="SignalP"/>
    </source>
</evidence>
<feature type="signal peptide" evidence="1">
    <location>
        <begin position="1"/>
        <end position="17"/>
    </location>
</feature>
<gene>
    <name evidence="2" type="ORF">H8S47_07510</name>
</gene>
<keyword evidence="3" id="KW-1185">Reference proteome</keyword>
<dbReference type="EMBL" id="JACONT010000012">
    <property type="protein sequence ID" value="MBC3941530.1"/>
    <property type="molecule type" value="Genomic_DNA"/>
</dbReference>
<comment type="caution">
    <text evidence="2">The sequence shown here is derived from an EMBL/GenBank/DDBJ whole genome shotgun (WGS) entry which is preliminary data.</text>
</comment>
<dbReference type="RefSeq" id="WP_187503280.1">
    <property type="nucleotide sequence ID" value="NZ_CP162536.1"/>
</dbReference>
<sequence length="286" mass="29501">MALAATLVCVAAPPASAQTVPFIDTEDATLSEVDVGDGAVHPIVSFDVRNGDYARGAYDDDDAGLGRVPVHVAIGGAAVLKRRADGEGVLFLTGQSSNGFHAPRSDERSRPRSWYESNTIVGLAWRPVDGLSAAGAYAIKASPNGVAGTTHEASLTFLYTGKDVVGFLAPRFAATTRTKGQGGFYTIVGIAPAFPLTRAEDGPTLTVPVSVGAGWRSFYAADSGDRVYGSAGMSVAQPLKIAGAKASLQGEILALVRDPQLRRLDAPGGTTASVVPLATISIAMAW</sequence>
<organism evidence="2 3">
    <name type="scientific">Sphingomonas albertensis</name>
    <dbReference type="NCBI Taxonomy" id="2762591"/>
    <lineage>
        <taxon>Bacteria</taxon>
        <taxon>Pseudomonadati</taxon>
        <taxon>Pseudomonadota</taxon>
        <taxon>Alphaproteobacteria</taxon>
        <taxon>Sphingomonadales</taxon>
        <taxon>Sphingomonadaceae</taxon>
        <taxon>Sphingomonas</taxon>
    </lineage>
</organism>
<evidence type="ECO:0000313" key="2">
    <source>
        <dbReference type="EMBL" id="MBC3941530.1"/>
    </source>
</evidence>
<feature type="chain" id="PRO_5047366012" description="MipA/OmpV family protein" evidence="1">
    <location>
        <begin position="18"/>
        <end position="286"/>
    </location>
</feature>
<proteinExistence type="predicted"/>
<keyword evidence="1" id="KW-0732">Signal</keyword>
<reference evidence="2 3" key="1">
    <citation type="submission" date="2020-08" db="EMBL/GenBank/DDBJ databases">
        <title>Putative novel bacterial strains isolated from necrotic wheat leaf tissues caused by Xanthomonas translucens.</title>
        <authorList>
            <person name="Tambong J.T."/>
        </authorList>
    </citation>
    <scope>NUCLEOTIDE SEQUENCE [LARGE SCALE GENOMIC DNA]</scope>
    <source>
        <strain evidence="3">DOAB 1063</strain>
    </source>
</reference>
<name>A0ABR7AM38_9SPHN</name>
<protein>
    <recommendedName>
        <fullName evidence="4">MipA/OmpV family protein</fullName>
    </recommendedName>
</protein>
<evidence type="ECO:0008006" key="4">
    <source>
        <dbReference type="Google" id="ProtNLM"/>
    </source>
</evidence>